<name>E6UKA5_RUMA7</name>
<dbReference type="HOGENOM" id="CLU_2571763_0_0_9"/>
<evidence type="ECO:0000313" key="3">
    <source>
        <dbReference type="EMBL" id="ADU24101.1"/>
    </source>
</evidence>
<dbReference type="AlphaFoldDB" id="E6UKA5"/>
<geneLocation type="plasmid" evidence="3 4">
    <name>pRUMAL01</name>
</geneLocation>
<dbReference type="EMBL" id="CP002404">
    <property type="protein sequence ID" value="ADU24101.1"/>
    <property type="molecule type" value="Genomic_DNA"/>
</dbReference>
<organism evidence="3 4">
    <name type="scientific">Ruminococcus albus (strain ATCC 27210 / DSM 20455 / JCM 14654 / NCDO 2250 / 7)</name>
    <dbReference type="NCBI Taxonomy" id="697329"/>
    <lineage>
        <taxon>Bacteria</taxon>
        <taxon>Bacillati</taxon>
        <taxon>Bacillota</taxon>
        <taxon>Clostridia</taxon>
        <taxon>Eubacteriales</taxon>
        <taxon>Oscillospiraceae</taxon>
        <taxon>Ruminococcus</taxon>
    </lineage>
</organism>
<proteinExistence type="predicted"/>
<gene>
    <name evidence="3" type="ordered locus">Rumal_3662</name>
</gene>
<accession>E6UKA5</accession>
<evidence type="ECO:0000256" key="1">
    <source>
        <dbReference type="SAM" id="MobiDB-lite"/>
    </source>
</evidence>
<protein>
    <submittedName>
        <fullName evidence="3">Uncharacterized protein</fullName>
    </submittedName>
</protein>
<evidence type="ECO:0000313" key="4">
    <source>
        <dbReference type="Proteomes" id="UP000006919"/>
    </source>
</evidence>
<keyword evidence="2" id="KW-0732">Signal</keyword>
<feature type="signal peptide" evidence="2">
    <location>
        <begin position="1"/>
        <end position="26"/>
    </location>
</feature>
<dbReference type="Proteomes" id="UP000006919">
    <property type="component" value="Plasmid pRUMAL01"/>
</dbReference>
<sequence precursor="true">MKTRRIMTILAAMTMVTAFGAMSASAESGIIEDLSVNELPSEDVPVEEDPAEVIPVNDDAPTDYTPTENQAIKTQILIQVQ</sequence>
<feature type="region of interest" description="Disordered" evidence="1">
    <location>
        <begin position="41"/>
        <end position="66"/>
    </location>
</feature>
<feature type="compositionally biased region" description="Acidic residues" evidence="1">
    <location>
        <begin position="41"/>
        <end position="51"/>
    </location>
</feature>
<reference evidence="4" key="1">
    <citation type="journal article" date="2011" name="J. Bacteriol.">
        <title>Complete genome of the cellulolytic ruminal bacterium Ruminococcus albus 7.</title>
        <authorList>
            <person name="Suen G."/>
            <person name="Stevenson D.M."/>
            <person name="Bruce D.C."/>
            <person name="Chertkov O."/>
            <person name="Copeland A."/>
            <person name="Cheng J.F."/>
            <person name="Detter C."/>
            <person name="Detter J.C."/>
            <person name="Goodwin L.A."/>
            <person name="Han C.S."/>
            <person name="Hauser L.J."/>
            <person name="Ivanova N.N."/>
            <person name="Kyrpides N.C."/>
            <person name="Land M.L."/>
            <person name="Lapidus A."/>
            <person name="Lucas S."/>
            <person name="Ovchinnikova G."/>
            <person name="Pitluck S."/>
            <person name="Tapia R."/>
            <person name="Woyke T."/>
            <person name="Boyum J."/>
            <person name="Mead D."/>
            <person name="Weimer P.J."/>
        </authorList>
    </citation>
    <scope>NUCLEOTIDE SEQUENCE [LARGE SCALE GENOMIC DNA]</scope>
    <source>
        <strain evidence="4">ATCC 27210 / DSM 20455 / JCM 14654 / NCDO 2250 / 7</strain>
        <plasmid evidence="4">pRUMAL01</plasmid>
    </source>
</reference>
<feature type="chain" id="PRO_5003212624" evidence="2">
    <location>
        <begin position="27"/>
        <end position="81"/>
    </location>
</feature>
<evidence type="ECO:0000256" key="2">
    <source>
        <dbReference type="SAM" id="SignalP"/>
    </source>
</evidence>
<keyword evidence="3" id="KW-0614">Plasmid</keyword>
<dbReference type="RefSeq" id="WP_013483649.1">
    <property type="nucleotide sequence ID" value="NC_014824.1"/>
</dbReference>
<dbReference type="KEGG" id="ral:Rumal_3662"/>